<dbReference type="STRING" id="377629.TERTU_2420"/>
<feature type="domain" description="Phosphatidic acid phosphatase type 2/haloperoxidase" evidence="2">
    <location>
        <begin position="84"/>
        <end position="206"/>
    </location>
</feature>
<dbReference type="CDD" id="cd03396">
    <property type="entry name" value="PAP2_like_6"/>
    <property type="match status" value="1"/>
</dbReference>
<feature type="transmembrane region" description="Helical" evidence="1">
    <location>
        <begin position="7"/>
        <end position="25"/>
    </location>
</feature>
<protein>
    <submittedName>
        <fullName evidence="3">PAP2 family protein</fullName>
    </submittedName>
</protein>
<dbReference type="RefSeq" id="WP_015817704.1">
    <property type="nucleotide sequence ID" value="NC_012997.1"/>
</dbReference>
<dbReference type="eggNOG" id="COG0671">
    <property type="taxonomic scope" value="Bacteria"/>
</dbReference>
<dbReference type="InterPro" id="IPR036938">
    <property type="entry name" value="PAP2/HPO_sf"/>
</dbReference>
<dbReference type="HOGENOM" id="CLU_070327_1_1_6"/>
<evidence type="ECO:0000259" key="2">
    <source>
        <dbReference type="SMART" id="SM00014"/>
    </source>
</evidence>
<dbReference type="Gene3D" id="1.20.144.10">
    <property type="entry name" value="Phosphatidic acid phosphatase type 2/haloperoxidase"/>
    <property type="match status" value="1"/>
</dbReference>
<proteinExistence type="predicted"/>
<reference evidence="3 4" key="1">
    <citation type="journal article" date="2009" name="PLoS ONE">
        <title>The complete genome of Teredinibacter turnerae T7901: an intracellular endosymbiont of marine wood-boring bivalves (shipworms).</title>
        <authorList>
            <person name="Yang J.C."/>
            <person name="Madupu R."/>
            <person name="Durkin A.S."/>
            <person name="Ekborg N.A."/>
            <person name="Pedamallu C.S."/>
            <person name="Hostetler J.B."/>
            <person name="Radune D."/>
            <person name="Toms B.S."/>
            <person name="Henrissat B."/>
            <person name="Coutinho P.M."/>
            <person name="Schwarz S."/>
            <person name="Field L."/>
            <person name="Trindade-Silva A.E."/>
            <person name="Soares C.A.G."/>
            <person name="Elshahawi S."/>
            <person name="Hanora A."/>
            <person name="Schmidt E.W."/>
            <person name="Haygood M.G."/>
            <person name="Posfai J."/>
            <person name="Benner J."/>
            <person name="Madinger C."/>
            <person name="Nove J."/>
            <person name="Anton B."/>
            <person name="Chaudhary K."/>
            <person name="Foster J."/>
            <person name="Holman A."/>
            <person name="Kumar S."/>
            <person name="Lessard P.A."/>
            <person name="Luyten Y.A."/>
            <person name="Slatko B."/>
            <person name="Wood N."/>
            <person name="Wu B."/>
            <person name="Teplitski M."/>
            <person name="Mougous J.D."/>
            <person name="Ward N."/>
            <person name="Eisen J.A."/>
            <person name="Badger J.H."/>
            <person name="Distel D.L."/>
        </authorList>
    </citation>
    <scope>NUCLEOTIDE SEQUENCE [LARGE SCALE GENOMIC DNA]</scope>
    <source>
        <strain evidence="4">ATCC 39867 / T7901</strain>
    </source>
</reference>
<evidence type="ECO:0000313" key="4">
    <source>
        <dbReference type="Proteomes" id="UP000009080"/>
    </source>
</evidence>
<feature type="transmembrane region" description="Helical" evidence="1">
    <location>
        <begin position="84"/>
        <end position="103"/>
    </location>
</feature>
<dbReference type="Pfam" id="PF01569">
    <property type="entry name" value="PAP2"/>
    <property type="match status" value="1"/>
</dbReference>
<dbReference type="AlphaFoldDB" id="C5BKY4"/>
<accession>C5BKY4</accession>
<name>C5BKY4_TERTT</name>
<dbReference type="OrthoDB" id="9813524at2"/>
<keyword evidence="1" id="KW-0812">Transmembrane</keyword>
<evidence type="ECO:0000313" key="3">
    <source>
        <dbReference type="EMBL" id="ACR11592.1"/>
    </source>
</evidence>
<keyword evidence="4" id="KW-1185">Reference proteome</keyword>
<dbReference type="InterPro" id="IPR000326">
    <property type="entry name" value="PAP2/HPO"/>
</dbReference>
<keyword evidence="1" id="KW-0472">Membrane</keyword>
<organism evidence="3 4">
    <name type="scientific">Teredinibacter turnerae (strain ATCC 39867 / T7901)</name>
    <dbReference type="NCBI Taxonomy" id="377629"/>
    <lineage>
        <taxon>Bacteria</taxon>
        <taxon>Pseudomonadati</taxon>
        <taxon>Pseudomonadota</taxon>
        <taxon>Gammaproteobacteria</taxon>
        <taxon>Cellvibrionales</taxon>
        <taxon>Cellvibrionaceae</taxon>
        <taxon>Teredinibacter</taxon>
    </lineage>
</organism>
<dbReference type="EMBL" id="CP001614">
    <property type="protein sequence ID" value="ACR11592.1"/>
    <property type="molecule type" value="Genomic_DNA"/>
</dbReference>
<feature type="transmembrane region" description="Helical" evidence="1">
    <location>
        <begin position="190"/>
        <end position="208"/>
    </location>
</feature>
<feature type="transmembrane region" description="Helical" evidence="1">
    <location>
        <begin position="45"/>
        <end position="72"/>
    </location>
</feature>
<keyword evidence="1" id="KW-1133">Transmembrane helix</keyword>
<dbReference type="SUPFAM" id="SSF48317">
    <property type="entry name" value="Acid phosphatase/Vanadium-dependent haloperoxidase"/>
    <property type="match status" value="1"/>
</dbReference>
<sequence length="226" mass="25136">MSKLLRWDLAACVACAVVFLLWPNIDLKVAGMFYFANDFTYANNGFVRVVYLVFAKIQVVYLLAIIAAIVITSRKQWWVSRRKALFLLLTLLIGPGILVNLLLKDNTVGRPRPQHVVQFGGEMTFAPTFHYSGECAKNCSFVSGHAAIAFYLMALAWVRQKRVWLVYGAALGALVGFVRILQGGHFLSDVIFAGWVTYFTCVVCAYAFKLPLAPPQTESNTGNPES</sequence>
<dbReference type="KEGG" id="ttu:TERTU_2420"/>
<gene>
    <name evidence="3" type="ordered locus">TERTU_2420</name>
</gene>
<dbReference type="Proteomes" id="UP000009080">
    <property type="component" value="Chromosome"/>
</dbReference>
<feature type="transmembrane region" description="Helical" evidence="1">
    <location>
        <begin position="140"/>
        <end position="158"/>
    </location>
</feature>
<evidence type="ECO:0000256" key="1">
    <source>
        <dbReference type="SAM" id="Phobius"/>
    </source>
</evidence>
<feature type="transmembrane region" description="Helical" evidence="1">
    <location>
        <begin position="165"/>
        <end position="184"/>
    </location>
</feature>
<dbReference type="SMART" id="SM00014">
    <property type="entry name" value="acidPPc"/>
    <property type="match status" value="1"/>
</dbReference>